<dbReference type="Proteomes" id="UP001207742">
    <property type="component" value="Unassembled WGS sequence"/>
</dbReference>
<evidence type="ECO:0000313" key="4">
    <source>
        <dbReference type="EMBL" id="MCW3486416.1"/>
    </source>
</evidence>
<evidence type="ECO:0000256" key="2">
    <source>
        <dbReference type="ARBA" id="ARBA00023002"/>
    </source>
</evidence>
<protein>
    <submittedName>
        <fullName evidence="4">NAD(P)H-dependent oxidoreductase</fullName>
    </submittedName>
</protein>
<dbReference type="PANTHER" id="PTHR10204">
    <property type="entry name" value="NAD P H OXIDOREDUCTASE-RELATED"/>
    <property type="match status" value="1"/>
</dbReference>
<keyword evidence="5" id="KW-1185">Reference proteome</keyword>
<evidence type="ECO:0000313" key="5">
    <source>
        <dbReference type="Proteomes" id="UP001207742"/>
    </source>
</evidence>
<dbReference type="Gene3D" id="3.40.50.360">
    <property type="match status" value="1"/>
</dbReference>
<organism evidence="4 5">
    <name type="scientific">Chitinophaga nivalis</name>
    <dbReference type="NCBI Taxonomy" id="2991709"/>
    <lineage>
        <taxon>Bacteria</taxon>
        <taxon>Pseudomonadati</taxon>
        <taxon>Bacteroidota</taxon>
        <taxon>Chitinophagia</taxon>
        <taxon>Chitinophagales</taxon>
        <taxon>Chitinophagaceae</taxon>
        <taxon>Chitinophaga</taxon>
    </lineage>
</organism>
<comment type="caution">
    <text evidence="4">The sequence shown here is derived from an EMBL/GenBank/DDBJ whole genome shotgun (WGS) entry which is preliminary data.</text>
</comment>
<sequence length="249" mass="27633">MKVLIVFAHPDPQSLNGSLKNSAVNILEEAGHEVVVSDLYQMKWKSAGDADDFLNHPATERLYYTRASKKAYLDNQQSADITIEQEKVRWADVIIFQFPLWWFTVPAILKGWIDRVYANGFAYGTGERYGAGNMVGKKGMVITTIGGSAAEYAPTGINGDINDLLFHIHHGMFWFNGAAPLPPFPVYDAHHVTPPVYAQLEQSLKDRLLSIPTTTPILFRSDKSGDYTPEGLLSETIAVKGEGLLVHQL</sequence>
<name>A0ABT3IR08_9BACT</name>
<dbReference type="InterPro" id="IPR003680">
    <property type="entry name" value="Flavodoxin_fold"/>
</dbReference>
<reference evidence="4 5" key="1">
    <citation type="submission" date="2022-10" db="EMBL/GenBank/DDBJ databases">
        <title>Chitinophaga nivalis PC15 sp. nov., isolated from Pyeongchang county, South Korea.</title>
        <authorList>
            <person name="Trinh H.N."/>
        </authorList>
    </citation>
    <scope>NUCLEOTIDE SEQUENCE [LARGE SCALE GENOMIC DNA]</scope>
    <source>
        <strain evidence="4 5">PC14</strain>
    </source>
</reference>
<dbReference type="InterPro" id="IPR051545">
    <property type="entry name" value="NAD(P)H_dehydrogenase_qn"/>
</dbReference>
<evidence type="ECO:0000256" key="1">
    <source>
        <dbReference type="ARBA" id="ARBA00006252"/>
    </source>
</evidence>
<proteinExistence type="inferred from homology"/>
<gene>
    <name evidence="4" type="ORF">OL497_21120</name>
</gene>
<dbReference type="EMBL" id="JAPDNS010000002">
    <property type="protein sequence ID" value="MCW3486416.1"/>
    <property type="molecule type" value="Genomic_DNA"/>
</dbReference>
<accession>A0ABT3IR08</accession>
<keyword evidence="2" id="KW-0560">Oxidoreductase</keyword>
<dbReference type="SUPFAM" id="SSF52218">
    <property type="entry name" value="Flavoproteins"/>
    <property type="match status" value="1"/>
</dbReference>
<dbReference type="PANTHER" id="PTHR10204:SF34">
    <property type="entry name" value="NAD(P)H DEHYDROGENASE [QUINONE] 1 ISOFORM 1"/>
    <property type="match status" value="1"/>
</dbReference>
<feature type="domain" description="Flavodoxin-like fold" evidence="3">
    <location>
        <begin position="1"/>
        <end position="202"/>
    </location>
</feature>
<dbReference type="Pfam" id="PF02525">
    <property type="entry name" value="Flavodoxin_2"/>
    <property type="match status" value="1"/>
</dbReference>
<evidence type="ECO:0000259" key="3">
    <source>
        <dbReference type="Pfam" id="PF02525"/>
    </source>
</evidence>
<dbReference type="RefSeq" id="WP_264733232.1">
    <property type="nucleotide sequence ID" value="NZ_JAPDNR010000001.1"/>
</dbReference>
<comment type="similarity">
    <text evidence="1">Belongs to the NAD(P)H dehydrogenase (quinone) family.</text>
</comment>
<dbReference type="InterPro" id="IPR029039">
    <property type="entry name" value="Flavoprotein-like_sf"/>
</dbReference>